<dbReference type="Pfam" id="PF02575">
    <property type="entry name" value="YbaB_DNA_bd"/>
    <property type="match status" value="1"/>
</dbReference>
<dbReference type="InterPro" id="IPR036894">
    <property type="entry name" value="YbaB-like_sf"/>
</dbReference>
<dbReference type="InterPro" id="IPR004401">
    <property type="entry name" value="YbaB/EbfC"/>
</dbReference>
<name>A0ABV3FF04_9NOCA</name>
<proteinExistence type="predicted"/>
<keyword evidence="2" id="KW-1185">Reference proteome</keyword>
<organism evidence="1 2">
    <name type="scientific">Nocardia fusca</name>
    <dbReference type="NCBI Taxonomy" id="941183"/>
    <lineage>
        <taxon>Bacteria</taxon>
        <taxon>Bacillati</taxon>
        <taxon>Actinomycetota</taxon>
        <taxon>Actinomycetes</taxon>
        <taxon>Mycobacteriales</taxon>
        <taxon>Nocardiaceae</taxon>
        <taxon>Nocardia</taxon>
    </lineage>
</organism>
<dbReference type="SUPFAM" id="SSF82607">
    <property type="entry name" value="YbaB-like"/>
    <property type="match status" value="1"/>
</dbReference>
<gene>
    <name evidence="1" type="ORF">AB0H72_26500</name>
</gene>
<evidence type="ECO:0000313" key="1">
    <source>
        <dbReference type="EMBL" id="MEV0366257.1"/>
    </source>
</evidence>
<dbReference type="EMBL" id="JBFAIH010000018">
    <property type="protein sequence ID" value="MEV0366257.1"/>
    <property type="molecule type" value="Genomic_DNA"/>
</dbReference>
<evidence type="ECO:0000313" key="2">
    <source>
        <dbReference type="Proteomes" id="UP001551658"/>
    </source>
</evidence>
<reference evidence="1 2" key="1">
    <citation type="submission" date="2024-06" db="EMBL/GenBank/DDBJ databases">
        <title>The Natural Products Discovery Center: Release of the First 8490 Sequenced Strains for Exploring Actinobacteria Biosynthetic Diversity.</title>
        <authorList>
            <person name="Kalkreuter E."/>
            <person name="Kautsar S.A."/>
            <person name="Yang D."/>
            <person name="Bader C.D."/>
            <person name="Teijaro C.N."/>
            <person name="Fluegel L."/>
            <person name="Davis C.M."/>
            <person name="Simpson J.R."/>
            <person name="Lauterbach L."/>
            <person name="Steele A.D."/>
            <person name="Gui C."/>
            <person name="Meng S."/>
            <person name="Li G."/>
            <person name="Viehrig K."/>
            <person name="Ye F."/>
            <person name="Su P."/>
            <person name="Kiefer A.F."/>
            <person name="Nichols A."/>
            <person name="Cepeda A.J."/>
            <person name="Yan W."/>
            <person name="Fan B."/>
            <person name="Jiang Y."/>
            <person name="Adhikari A."/>
            <person name="Zheng C.-J."/>
            <person name="Schuster L."/>
            <person name="Cowan T.M."/>
            <person name="Smanski M.J."/>
            <person name="Chevrette M.G."/>
            <person name="De Carvalho L.P.S."/>
            <person name="Shen B."/>
        </authorList>
    </citation>
    <scope>NUCLEOTIDE SEQUENCE [LARGE SCALE GENOMIC DNA]</scope>
    <source>
        <strain evidence="1 2">NPDC050671</strain>
    </source>
</reference>
<comment type="caution">
    <text evidence="1">The sequence shown here is derived from an EMBL/GenBank/DDBJ whole genome shotgun (WGS) entry which is preliminary data.</text>
</comment>
<dbReference type="Proteomes" id="UP001551658">
    <property type="component" value="Unassembled WGS sequence"/>
</dbReference>
<dbReference type="Gene3D" id="3.30.1310.10">
    <property type="entry name" value="Nucleoid-associated protein YbaB-like domain"/>
    <property type="match status" value="1"/>
</dbReference>
<accession>A0ABV3FF04</accession>
<sequence length="96" mass="10681">MYDYDRAAEIDRINAALVNIRGTARCADGSVAIETDVNGRITNIYLADYAMDDGPKRLESLIADTHRKALDDALAGATRIYEAEDRGRRDARTRGY</sequence>
<dbReference type="RefSeq" id="WP_357983898.1">
    <property type="nucleotide sequence ID" value="NZ_JBFAIH010000018.1"/>
</dbReference>
<protein>
    <submittedName>
        <fullName evidence="1">YbaB/EbfC family nucleoid-associated protein</fullName>
    </submittedName>
</protein>